<keyword evidence="8" id="KW-1185">Reference proteome</keyword>
<evidence type="ECO:0000259" key="6">
    <source>
        <dbReference type="SMART" id="SM00983"/>
    </source>
</evidence>
<dbReference type="Gene3D" id="3.40.50.10240">
    <property type="entry name" value="Thiamin pyrophosphokinase, catalytic domain"/>
    <property type="match status" value="1"/>
</dbReference>
<dbReference type="GO" id="GO:0004788">
    <property type="term" value="F:thiamine diphosphokinase activity"/>
    <property type="evidence" value="ECO:0007669"/>
    <property type="project" value="UniProtKB-UniRule"/>
</dbReference>
<evidence type="ECO:0000256" key="5">
    <source>
        <dbReference type="NCBIfam" id="TIGR01378"/>
    </source>
</evidence>
<keyword evidence="2" id="KW-0547">Nucleotide-binding</keyword>
<dbReference type="EC" id="2.7.6.2" evidence="5"/>
<feature type="domain" description="Thiamin pyrophosphokinase thiamin-binding" evidence="6">
    <location>
        <begin position="134"/>
        <end position="201"/>
    </location>
</feature>
<dbReference type="SUPFAM" id="SSF63999">
    <property type="entry name" value="Thiamin pyrophosphokinase, catalytic domain"/>
    <property type="match status" value="1"/>
</dbReference>
<protein>
    <recommendedName>
        <fullName evidence="5">Thiamine diphosphokinase</fullName>
        <ecNumber evidence="5">2.7.6.2</ecNumber>
    </recommendedName>
</protein>
<evidence type="ECO:0000256" key="2">
    <source>
        <dbReference type="ARBA" id="ARBA00022741"/>
    </source>
</evidence>
<evidence type="ECO:0000313" key="8">
    <source>
        <dbReference type="Proteomes" id="UP000518887"/>
    </source>
</evidence>
<sequence length="206" mass="23084">MPRCVIIGAAPISNYKKIRSVLRDDDFFIVCDGGLNHIKKLKVTPDLITGDFDSHKNPKLKIETIVLPREKDDTDSVFALKTAISRGFNDFLFIGMLGARLDHELGNLYMLVKCHKEGLSALMIDDYSELEIVGKDEIKIEDRYAYFSLLNITGTARGITIRGAKYPLENAEINQEYQFGISNEVLPGQTATVSVQEGCLLLVKVW</sequence>
<dbReference type="GO" id="GO:0009229">
    <property type="term" value="P:thiamine diphosphate biosynthetic process"/>
    <property type="evidence" value="ECO:0007669"/>
    <property type="project" value="InterPro"/>
</dbReference>
<name>A0A7W8LNB1_9SPIR</name>
<dbReference type="RefSeq" id="WP_184661460.1">
    <property type="nucleotide sequence ID" value="NZ_CP031518.1"/>
</dbReference>
<dbReference type="Proteomes" id="UP000518887">
    <property type="component" value="Unassembled WGS sequence"/>
</dbReference>
<organism evidence="7 8">
    <name type="scientific">Treponema ruminis</name>
    <dbReference type="NCBI Taxonomy" id="744515"/>
    <lineage>
        <taxon>Bacteria</taxon>
        <taxon>Pseudomonadati</taxon>
        <taxon>Spirochaetota</taxon>
        <taxon>Spirochaetia</taxon>
        <taxon>Spirochaetales</taxon>
        <taxon>Treponemataceae</taxon>
        <taxon>Treponema</taxon>
    </lineage>
</organism>
<dbReference type="CDD" id="cd07995">
    <property type="entry name" value="TPK"/>
    <property type="match status" value="1"/>
</dbReference>
<comment type="caution">
    <text evidence="7">The sequence shown here is derived from an EMBL/GenBank/DDBJ whole genome shotgun (WGS) entry which is preliminary data.</text>
</comment>
<proteinExistence type="predicted"/>
<dbReference type="InterPro" id="IPR036371">
    <property type="entry name" value="TPK_B1-bd_sf"/>
</dbReference>
<accession>A0A7W8LNB1</accession>
<dbReference type="PANTHER" id="PTHR41299:SF1">
    <property type="entry name" value="THIAMINE PYROPHOSPHOKINASE"/>
    <property type="match status" value="1"/>
</dbReference>
<keyword evidence="3 7" id="KW-0418">Kinase</keyword>
<dbReference type="GO" id="GO:0016301">
    <property type="term" value="F:kinase activity"/>
    <property type="evidence" value="ECO:0007669"/>
    <property type="project" value="UniProtKB-KW"/>
</dbReference>
<dbReference type="InterPro" id="IPR036759">
    <property type="entry name" value="TPK_catalytic_sf"/>
</dbReference>
<dbReference type="GO" id="GO:0005524">
    <property type="term" value="F:ATP binding"/>
    <property type="evidence" value="ECO:0007669"/>
    <property type="project" value="UniProtKB-KW"/>
</dbReference>
<keyword evidence="4" id="KW-0067">ATP-binding</keyword>
<dbReference type="InterPro" id="IPR006282">
    <property type="entry name" value="Thi_PPkinase"/>
</dbReference>
<evidence type="ECO:0000256" key="3">
    <source>
        <dbReference type="ARBA" id="ARBA00022777"/>
    </source>
</evidence>
<evidence type="ECO:0000256" key="4">
    <source>
        <dbReference type="ARBA" id="ARBA00022840"/>
    </source>
</evidence>
<gene>
    <name evidence="7" type="ORF">HNP76_002726</name>
</gene>
<dbReference type="AlphaFoldDB" id="A0A7W8LNB1"/>
<dbReference type="InterPro" id="IPR053149">
    <property type="entry name" value="TPK"/>
</dbReference>
<dbReference type="SMART" id="SM00983">
    <property type="entry name" value="TPK_B1_binding"/>
    <property type="match status" value="1"/>
</dbReference>
<dbReference type="EMBL" id="JACHFQ010000010">
    <property type="protein sequence ID" value="MBB5227327.1"/>
    <property type="molecule type" value="Genomic_DNA"/>
</dbReference>
<dbReference type="GO" id="GO:0030975">
    <property type="term" value="F:thiamine binding"/>
    <property type="evidence" value="ECO:0007669"/>
    <property type="project" value="InterPro"/>
</dbReference>
<dbReference type="NCBIfam" id="TIGR01378">
    <property type="entry name" value="thi_PPkinase"/>
    <property type="match status" value="1"/>
</dbReference>
<reference evidence="7 8" key="1">
    <citation type="submission" date="2020-08" db="EMBL/GenBank/DDBJ databases">
        <title>Genomic Encyclopedia of Type Strains, Phase IV (KMG-IV): sequencing the most valuable type-strain genomes for metagenomic binning, comparative biology and taxonomic classification.</title>
        <authorList>
            <person name="Goeker M."/>
        </authorList>
    </citation>
    <scope>NUCLEOTIDE SEQUENCE [LARGE SCALE GENOMIC DNA]</scope>
    <source>
        <strain evidence="7 8">DSM 103462</strain>
    </source>
</reference>
<evidence type="ECO:0000256" key="1">
    <source>
        <dbReference type="ARBA" id="ARBA00022679"/>
    </source>
</evidence>
<keyword evidence="1 7" id="KW-0808">Transferase</keyword>
<evidence type="ECO:0000313" key="7">
    <source>
        <dbReference type="EMBL" id="MBB5227327.1"/>
    </source>
</evidence>
<dbReference type="InterPro" id="IPR007373">
    <property type="entry name" value="Thiamin_PyroPKinase_B1-bd"/>
</dbReference>
<dbReference type="Pfam" id="PF04263">
    <property type="entry name" value="TPK_catalytic"/>
    <property type="match status" value="1"/>
</dbReference>
<dbReference type="InterPro" id="IPR007371">
    <property type="entry name" value="TPK_catalytic"/>
</dbReference>
<dbReference type="PANTHER" id="PTHR41299">
    <property type="entry name" value="THIAMINE PYROPHOSPHOKINASE"/>
    <property type="match status" value="1"/>
</dbReference>
<dbReference type="Pfam" id="PF04265">
    <property type="entry name" value="TPK_B1_binding"/>
    <property type="match status" value="1"/>
</dbReference>
<dbReference type="SUPFAM" id="SSF63862">
    <property type="entry name" value="Thiamin pyrophosphokinase, substrate-binding domain"/>
    <property type="match status" value="1"/>
</dbReference>
<dbReference type="GO" id="GO:0006772">
    <property type="term" value="P:thiamine metabolic process"/>
    <property type="evidence" value="ECO:0007669"/>
    <property type="project" value="UniProtKB-UniRule"/>
</dbReference>